<dbReference type="AlphaFoldDB" id="A0A2H4ZNS5"/>
<dbReference type="PANTHER" id="PTHR35509:SF1">
    <property type="entry name" value="DOMAIN PROTEIN, PUTATIVE (DUF1995)-RELATED"/>
    <property type="match status" value="1"/>
</dbReference>
<protein>
    <recommendedName>
        <fullName evidence="1">DUF1995 domain-containing protein</fullName>
    </recommendedName>
</protein>
<evidence type="ECO:0000313" key="2">
    <source>
        <dbReference type="EMBL" id="AUG32187.1"/>
    </source>
</evidence>
<feature type="domain" description="DUF1995" evidence="1">
    <location>
        <begin position="4"/>
        <end position="207"/>
    </location>
</feature>
<name>A0A2H4ZNS5_9EUKA</name>
<dbReference type="Pfam" id="PF09353">
    <property type="entry name" value="DUF1995"/>
    <property type="match status" value="1"/>
</dbReference>
<dbReference type="PANTHER" id="PTHR35509">
    <property type="entry name" value="DOMAIN PROTEIN, PUTATIVE (DUF1995)-RELATED"/>
    <property type="match status" value="1"/>
</dbReference>
<keyword evidence="2" id="KW-0934">Plastid</keyword>
<dbReference type="InterPro" id="IPR018962">
    <property type="entry name" value="DUF1995"/>
</dbReference>
<reference evidence="2" key="1">
    <citation type="submission" date="2017-10" db="EMBL/GenBank/DDBJ databases">
        <title>Paulinella longichromatophora chromatophore genome.</title>
        <authorList>
            <person name="Lhee D."/>
            <person name="Yoon H.S."/>
        </authorList>
    </citation>
    <scope>NUCLEOTIDE SEQUENCE</scope>
</reference>
<evidence type="ECO:0000259" key="1">
    <source>
        <dbReference type="Pfam" id="PF09353"/>
    </source>
</evidence>
<accession>A0A2H4ZNS5</accession>
<sequence>MTLPIDLNSAELYSHISLEEVFNTEKKGYWEVSLDIPGLKPMSIAIRLFIWLKKSASSGIKAKLLFPDAGSSALAQREAPELHKEIVSFKDHLKHRNNNQGTDSILLAVAPEQADYELFEEICNNHSGIVVLLNGRLEDVAVGIGSVARERRRGFLSLWKQAYILKSLKGAVIQRRFPHDWEIYKQDIGGYRFLFSTKQKPDSEMLAKALSNGQLDSFNIKLQALDRYMQSLG</sequence>
<gene>
    <name evidence="2" type="ORF">PLO_181</name>
</gene>
<dbReference type="EMBL" id="MG264610">
    <property type="protein sequence ID" value="AUG32187.1"/>
    <property type="molecule type" value="Genomic_DNA"/>
</dbReference>
<proteinExistence type="predicted"/>
<dbReference type="InterPro" id="IPR053021">
    <property type="entry name" value="Chloroplast_ADK"/>
</dbReference>
<geneLocation type="plastid" evidence="2"/>
<organism evidence="2">
    <name type="scientific">Paulinella longichromatophora</name>
    <dbReference type="NCBI Taxonomy" id="1708747"/>
    <lineage>
        <taxon>Eukaryota</taxon>
        <taxon>Sar</taxon>
        <taxon>Rhizaria</taxon>
        <taxon>Cercozoa</taxon>
        <taxon>Imbricatea</taxon>
        <taxon>Silicofilosea</taxon>
        <taxon>Euglyphida</taxon>
        <taxon>Paulinellidae</taxon>
        <taxon>Paulinella</taxon>
    </lineage>
</organism>